<name>Q8FRA4_COREF</name>
<dbReference type="HOGENOM" id="CLU_1432050_0_0_11"/>
<protein>
    <submittedName>
        <fullName evidence="1">Uncharacterized protein</fullName>
    </submittedName>
</protein>
<evidence type="ECO:0000313" key="1">
    <source>
        <dbReference type="EMBL" id="BAC17667.1"/>
    </source>
</evidence>
<accession>C8NLJ0</accession>
<dbReference type="AlphaFoldDB" id="Q8FRA4"/>
<accession>Q8FRA4</accession>
<organism evidence="1 2">
    <name type="scientific">Corynebacterium efficiens (strain DSM 44549 / YS-314 / AJ 12310 / JCM 11189 / NBRC 100395)</name>
    <dbReference type="NCBI Taxonomy" id="196164"/>
    <lineage>
        <taxon>Bacteria</taxon>
        <taxon>Bacillati</taxon>
        <taxon>Actinomycetota</taxon>
        <taxon>Actinomycetes</taxon>
        <taxon>Mycobacteriales</taxon>
        <taxon>Corynebacteriaceae</taxon>
        <taxon>Corynebacterium</taxon>
    </lineage>
</organism>
<proteinExistence type="predicted"/>
<dbReference type="STRING" id="196164.gene:10741261"/>
<dbReference type="KEGG" id="cef:CE0857"/>
<dbReference type="OrthoDB" id="4775561at2"/>
<keyword evidence="2" id="KW-1185">Reference proteome</keyword>
<sequence>MTFSRINGYGAPPTAHRWAPLLVHAGGMTFDADAINVLCEHIEQVGFIHNGDTEIRRELLINIGMPDREAHILAQPGEPVRWEIPDGNTSYCWVAGDLPPGLAIEDGHIVGVCNVSGFWPVEIIVGPAIHYDALGSGGAPLEPGEWKPIDEPISTPVRAAAGIRLDELNPTELDDIIAQALAAKADKEAPDER</sequence>
<dbReference type="EMBL" id="BA000035">
    <property type="protein sequence ID" value="BAC17667.1"/>
    <property type="molecule type" value="Genomic_DNA"/>
</dbReference>
<dbReference type="Proteomes" id="UP000001409">
    <property type="component" value="Chromosome"/>
</dbReference>
<reference evidence="1 2" key="1">
    <citation type="journal article" date="2003" name="Genome Res.">
        <title>Comparative complete genome sequence analysis of the amino acid replacements responsible for the thermostability of Corynebacterium efficiens.</title>
        <authorList>
            <person name="Nishio Y."/>
            <person name="Nakamura Y."/>
            <person name="Kawarabayasi Y."/>
            <person name="Usuda Y."/>
            <person name="Kimura E."/>
            <person name="Sugimoto S."/>
            <person name="Matsui K."/>
            <person name="Yamagishi A."/>
            <person name="Kikuchi H."/>
            <person name="Ikeo K."/>
            <person name="Gojobori T."/>
        </authorList>
    </citation>
    <scope>NUCLEOTIDE SEQUENCE [LARGE SCALE GENOMIC DNA]</scope>
    <source>
        <strain evidence="2">DSM 44549 / YS-314 / AJ 12310 / JCM 11189 / NBRC 100395</strain>
    </source>
</reference>
<evidence type="ECO:0000313" key="2">
    <source>
        <dbReference type="Proteomes" id="UP000001409"/>
    </source>
</evidence>
<dbReference type="RefSeq" id="WP_006769455.1">
    <property type="nucleotide sequence ID" value="NC_004369.1"/>
</dbReference>